<keyword evidence="1" id="KW-1133">Transmembrane helix</keyword>
<dbReference type="SMART" id="SM00267">
    <property type="entry name" value="GGDEF"/>
    <property type="match status" value="1"/>
</dbReference>
<dbReference type="InterPro" id="IPR000160">
    <property type="entry name" value="GGDEF_dom"/>
</dbReference>
<evidence type="ECO:0000313" key="4">
    <source>
        <dbReference type="Proteomes" id="UP000516160"/>
    </source>
</evidence>
<gene>
    <name evidence="3" type="ORF">HYG86_12985</name>
</gene>
<dbReference type="GO" id="GO:0052621">
    <property type="term" value="F:diguanylate cyclase activity"/>
    <property type="evidence" value="ECO:0007669"/>
    <property type="project" value="TreeGrafter"/>
</dbReference>
<feature type="transmembrane region" description="Helical" evidence="1">
    <location>
        <begin position="42"/>
        <end position="62"/>
    </location>
</feature>
<dbReference type="Pfam" id="PF00990">
    <property type="entry name" value="GGDEF"/>
    <property type="match status" value="1"/>
</dbReference>
<dbReference type="InterPro" id="IPR029787">
    <property type="entry name" value="Nucleotide_cyclase"/>
</dbReference>
<evidence type="ECO:0000259" key="2">
    <source>
        <dbReference type="PROSITE" id="PS50887"/>
    </source>
</evidence>
<protein>
    <submittedName>
        <fullName evidence="3">Diguanylate cyclase</fullName>
    </submittedName>
</protein>
<keyword evidence="1" id="KW-0812">Transmembrane</keyword>
<sequence>MQVIKNSKVLKELLLFILFITAIPLSIAILTTFTKVSLPFTIVYFFLTLLFVMTPVMVWMYIKIIKPVEDFCKGTSEIIDGNLDYSFSSGGSSYFNALGNNLNLMLKTIKEQQLTLEELSFTDHLTGLANRRRLDEQMVYEIERYKRKGTPLSVMVCDIDDFKNVNDTYGHLLGDTVLAEMASLFITNLRKTDMAARFGGEEFVILLPDTPLPKAKVVADKLRKEVNNLRFATKDGLLDITITIGISSTEQFDELMARELETIEEPKIFLLEQADQALYRGKSAGKNQISM</sequence>
<name>A0A7G9WAB1_ALKCA</name>
<dbReference type="Gene3D" id="3.30.70.270">
    <property type="match status" value="1"/>
</dbReference>
<evidence type="ECO:0000256" key="1">
    <source>
        <dbReference type="SAM" id="Phobius"/>
    </source>
</evidence>
<feature type="domain" description="GGDEF" evidence="2">
    <location>
        <begin position="150"/>
        <end position="291"/>
    </location>
</feature>
<dbReference type="SUPFAM" id="SSF55073">
    <property type="entry name" value="Nucleotide cyclase"/>
    <property type="match status" value="1"/>
</dbReference>
<keyword evidence="4" id="KW-1185">Reference proteome</keyword>
<dbReference type="PROSITE" id="PS50887">
    <property type="entry name" value="GGDEF"/>
    <property type="match status" value="1"/>
</dbReference>
<proteinExistence type="predicted"/>
<dbReference type="InterPro" id="IPR050469">
    <property type="entry name" value="Diguanylate_Cyclase"/>
</dbReference>
<feature type="transmembrane region" description="Helical" evidence="1">
    <location>
        <begin position="12"/>
        <end position="30"/>
    </location>
</feature>
<dbReference type="CDD" id="cd01949">
    <property type="entry name" value="GGDEF"/>
    <property type="match status" value="1"/>
</dbReference>
<dbReference type="EMBL" id="CP058559">
    <property type="protein sequence ID" value="QNO15623.1"/>
    <property type="molecule type" value="Genomic_DNA"/>
</dbReference>
<dbReference type="RefSeq" id="WP_213166030.1">
    <property type="nucleotide sequence ID" value="NZ_CP058559.1"/>
</dbReference>
<dbReference type="NCBIfam" id="TIGR00254">
    <property type="entry name" value="GGDEF"/>
    <property type="match status" value="1"/>
</dbReference>
<reference evidence="3 4" key="1">
    <citation type="submission" date="2020-07" db="EMBL/GenBank/DDBJ databases">
        <title>Alkalicella. sp. LB2 genome.</title>
        <authorList>
            <person name="Postec A."/>
            <person name="Quemeneur M."/>
        </authorList>
    </citation>
    <scope>NUCLEOTIDE SEQUENCE [LARGE SCALE GENOMIC DNA]</scope>
    <source>
        <strain evidence="3 4">LB2</strain>
    </source>
</reference>
<evidence type="ECO:0000313" key="3">
    <source>
        <dbReference type="EMBL" id="QNO15623.1"/>
    </source>
</evidence>
<keyword evidence="1" id="KW-0472">Membrane</keyword>
<accession>A0A7G9WAB1</accession>
<dbReference type="AlphaFoldDB" id="A0A7G9WAB1"/>
<dbReference type="FunFam" id="3.30.70.270:FF:000001">
    <property type="entry name" value="Diguanylate cyclase domain protein"/>
    <property type="match status" value="1"/>
</dbReference>
<dbReference type="PANTHER" id="PTHR45138">
    <property type="entry name" value="REGULATORY COMPONENTS OF SENSORY TRANSDUCTION SYSTEM"/>
    <property type="match status" value="1"/>
</dbReference>
<dbReference type="Proteomes" id="UP000516160">
    <property type="component" value="Chromosome"/>
</dbReference>
<dbReference type="PANTHER" id="PTHR45138:SF9">
    <property type="entry name" value="DIGUANYLATE CYCLASE DGCM-RELATED"/>
    <property type="match status" value="1"/>
</dbReference>
<organism evidence="3 4">
    <name type="scientific">Alkalicella caledoniensis</name>
    <dbReference type="NCBI Taxonomy" id="2731377"/>
    <lineage>
        <taxon>Bacteria</taxon>
        <taxon>Bacillati</taxon>
        <taxon>Bacillota</taxon>
        <taxon>Clostridia</taxon>
        <taxon>Eubacteriales</taxon>
        <taxon>Proteinivoracaceae</taxon>
        <taxon>Alkalicella</taxon>
    </lineage>
</organism>
<dbReference type="KEGG" id="acae:HYG86_12985"/>
<dbReference type="InterPro" id="IPR043128">
    <property type="entry name" value="Rev_trsase/Diguanyl_cyclase"/>
</dbReference>